<protein>
    <recommendedName>
        <fullName evidence="3">Carbonic anhydrase</fullName>
    </recommendedName>
</protein>
<accession>A0A1F5GC73</accession>
<comment type="caution">
    <text evidence="1">The sequence shown here is derived from an EMBL/GenBank/DDBJ whole genome shotgun (WGS) entry which is preliminary data.</text>
</comment>
<evidence type="ECO:0000313" key="2">
    <source>
        <dbReference type="Proteomes" id="UP000178577"/>
    </source>
</evidence>
<evidence type="ECO:0000313" key="1">
    <source>
        <dbReference type="EMBL" id="OGD89483.1"/>
    </source>
</evidence>
<sequence>MIEEDLAKRHLNGNCDRVAWPGTSKDYDNVLQTAKLSLKLHNPDELYIYEHEDCGAYGQDNSEKTHRQNATKLANSLQEIRPTLEVTTLIATFKGIKPL</sequence>
<proteinExistence type="predicted"/>
<dbReference type="AlphaFoldDB" id="A0A1F5GC73"/>
<reference evidence="1 2" key="1">
    <citation type="journal article" date="2016" name="Nat. Commun.">
        <title>Thousands of microbial genomes shed light on interconnected biogeochemical processes in an aquifer system.</title>
        <authorList>
            <person name="Anantharaman K."/>
            <person name="Brown C.T."/>
            <person name="Hug L.A."/>
            <person name="Sharon I."/>
            <person name="Castelle C.J."/>
            <person name="Probst A.J."/>
            <person name="Thomas B.C."/>
            <person name="Singh A."/>
            <person name="Wilkins M.J."/>
            <person name="Karaoz U."/>
            <person name="Brodie E.L."/>
            <person name="Williams K.H."/>
            <person name="Hubbard S.S."/>
            <person name="Banfield J.F."/>
        </authorList>
    </citation>
    <scope>NUCLEOTIDE SEQUENCE [LARGE SCALE GENOMIC DNA]</scope>
</reference>
<dbReference type="Proteomes" id="UP000178577">
    <property type="component" value="Unassembled WGS sequence"/>
</dbReference>
<gene>
    <name evidence="1" type="ORF">A2693_03090</name>
</gene>
<dbReference type="EMBL" id="MFAY01000008">
    <property type="protein sequence ID" value="OGD89483.1"/>
    <property type="molecule type" value="Genomic_DNA"/>
</dbReference>
<evidence type="ECO:0008006" key="3">
    <source>
        <dbReference type="Google" id="ProtNLM"/>
    </source>
</evidence>
<organism evidence="1 2">
    <name type="scientific">Candidatus Curtissbacteria bacterium RIFCSPHIGHO2_01_FULL_40_12</name>
    <dbReference type="NCBI Taxonomy" id="1797710"/>
    <lineage>
        <taxon>Bacteria</taxon>
        <taxon>Candidatus Curtissiibacteriota</taxon>
    </lineage>
</organism>
<name>A0A1F5GC73_9BACT</name>